<organism evidence="2 3">
    <name type="scientific">Candidatus Phytoplasma melaleucae</name>
    <dbReference type="NCBI Taxonomy" id="2982630"/>
    <lineage>
        <taxon>Bacteria</taxon>
        <taxon>Bacillati</taxon>
        <taxon>Mycoplasmatota</taxon>
        <taxon>Mollicutes</taxon>
        <taxon>Acholeplasmatales</taxon>
        <taxon>Acholeplasmataceae</taxon>
        <taxon>Candidatus Phytoplasma</taxon>
    </lineage>
</organism>
<evidence type="ECO:0000313" key="2">
    <source>
        <dbReference type="EMBL" id="MDO8168272.1"/>
    </source>
</evidence>
<proteinExistence type="predicted"/>
<keyword evidence="3" id="KW-1185">Reference proteome</keyword>
<sequence>TLPRHTTFKLSNNENKASLSEEEALAIKQKLIKEFSPLFNQIKSLYHQELLNHLEGLVYLKQERKLNIKTIKEFELGVASKNNQFLLTYLKQNQLDEKKFIKLGLIKQNEKFTYDALVDCLIIPITYKRHTMHFFRHNYHNPIDSFNPKYQALKNFNHTNIFYWPYGFTKAYENILKEKKMILHEGFFDVMSCHQNGIKNAVGIITITSYLSETVLRFFKKHEIKVLIAFDKDESGEKNAFRIQKQLAEKNILHEIKKIPEEYSNCKDADDVLRKYDVKTYKKIYF</sequence>
<dbReference type="InterPro" id="IPR034151">
    <property type="entry name" value="TOPRIM_DnaG_bac"/>
</dbReference>
<dbReference type="Proteomes" id="UP001172036">
    <property type="component" value="Unassembled WGS sequence"/>
</dbReference>
<dbReference type="PANTHER" id="PTHR30313">
    <property type="entry name" value="DNA PRIMASE"/>
    <property type="match status" value="1"/>
</dbReference>
<dbReference type="PANTHER" id="PTHR30313:SF2">
    <property type="entry name" value="DNA PRIMASE"/>
    <property type="match status" value="1"/>
</dbReference>
<dbReference type="InterPro" id="IPR013264">
    <property type="entry name" value="DNAG_N"/>
</dbReference>
<evidence type="ECO:0000259" key="1">
    <source>
        <dbReference type="PROSITE" id="PS50880"/>
    </source>
</evidence>
<dbReference type="Gene3D" id="3.90.980.10">
    <property type="entry name" value="DNA primase, catalytic core, N-terminal domain"/>
    <property type="match status" value="1"/>
</dbReference>
<dbReference type="InterPro" id="IPR037068">
    <property type="entry name" value="DNA_primase_core_N_sf"/>
</dbReference>
<dbReference type="PROSITE" id="PS50880">
    <property type="entry name" value="TOPRIM"/>
    <property type="match status" value="1"/>
</dbReference>
<dbReference type="EMBL" id="JAOSID010000022">
    <property type="protein sequence ID" value="MDO8168272.1"/>
    <property type="molecule type" value="Genomic_DNA"/>
</dbReference>
<comment type="caution">
    <text evidence="2">The sequence shown here is derived from an EMBL/GenBank/DDBJ whole genome shotgun (WGS) entry which is preliminary data.</text>
</comment>
<reference evidence="2 3" key="1">
    <citation type="journal article" date="2023" name="Int. J. Syst. Evol. Microbiol.">
        <title>The observation of taxonomic boundaries for the 16SrII and 16SrXXV phytoplasmas using genome-based delimitation.</title>
        <authorList>
            <person name="Rodrigues Jardim B."/>
            <person name="Tran-Nguyen L.T.T."/>
            <person name="Gambley C."/>
            <person name="Al-Sadi A.M."/>
            <person name="Al-Subhi A.M."/>
            <person name="Foissac X."/>
            <person name="Salar P."/>
            <person name="Cai H."/>
            <person name="Yang J.Y."/>
            <person name="Davis R."/>
            <person name="Jones L."/>
            <person name="Rodoni B."/>
            <person name="Constable F.E."/>
        </authorList>
    </citation>
    <scope>NUCLEOTIDE SEQUENCE [LARGE SCALE GENOMIC DNA]</scope>
    <source>
        <strain evidence="2">BAWM-155c</strain>
    </source>
</reference>
<name>A0ABT9DE27_9MOLU</name>
<gene>
    <name evidence="2" type="ORF">OC680_02175</name>
</gene>
<protein>
    <submittedName>
        <fullName evidence="2">Toprim domain-containing protein</fullName>
    </submittedName>
</protein>
<dbReference type="RefSeq" id="WP_304515476.1">
    <property type="nucleotide sequence ID" value="NZ_JAOSID010000022.1"/>
</dbReference>
<dbReference type="SUPFAM" id="SSF56731">
    <property type="entry name" value="DNA primase core"/>
    <property type="match status" value="1"/>
</dbReference>
<accession>A0ABT9DE27</accession>
<dbReference type="Pfam" id="PF08275">
    <property type="entry name" value="DNAG_N"/>
    <property type="match status" value="1"/>
</dbReference>
<dbReference type="Pfam" id="PF13155">
    <property type="entry name" value="Toprim_2"/>
    <property type="match status" value="1"/>
</dbReference>
<dbReference type="InterPro" id="IPR006171">
    <property type="entry name" value="TOPRIM_dom"/>
</dbReference>
<feature type="non-terminal residue" evidence="2">
    <location>
        <position position="1"/>
    </location>
</feature>
<dbReference type="SMART" id="SM00493">
    <property type="entry name" value="TOPRIM"/>
    <property type="match status" value="1"/>
</dbReference>
<feature type="domain" description="Toprim" evidence="1">
    <location>
        <begin position="179"/>
        <end position="264"/>
    </location>
</feature>
<dbReference type="Gene3D" id="3.40.1360.10">
    <property type="match status" value="1"/>
</dbReference>
<dbReference type="CDD" id="cd03364">
    <property type="entry name" value="TOPRIM_DnaG_primases"/>
    <property type="match status" value="1"/>
</dbReference>
<evidence type="ECO:0000313" key="3">
    <source>
        <dbReference type="Proteomes" id="UP001172036"/>
    </source>
</evidence>
<dbReference type="InterPro" id="IPR050219">
    <property type="entry name" value="DnaG_primase"/>
</dbReference>